<dbReference type="GO" id="GO:0016829">
    <property type="term" value="F:lyase activity"/>
    <property type="evidence" value="ECO:0007669"/>
    <property type="project" value="UniProtKB-KW"/>
</dbReference>
<reference evidence="3 4" key="1">
    <citation type="submission" date="2016-12" db="EMBL/GenBank/DDBJ databases">
        <authorList>
            <person name="Song W.-J."/>
            <person name="Kurnit D.M."/>
        </authorList>
    </citation>
    <scope>NUCLEOTIDE SEQUENCE [LARGE SCALE GENOMIC DNA]</scope>
    <source>
        <strain evidence="3 4">CECT 9026</strain>
    </source>
</reference>
<dbReference type="PANTHER" id="PTHR30411">
    <property type="entry name" value="CYTOPLASMIC PROTEIN"/>
    <property type="match status" value="1"/>
</dbReference>
<evidence type="ECO:0000313" key="3">
    <source>
        <dbReference type="EMBL" id="SIO94157.1"/>
    </source>
</evidence>
<evidence type="ECO:0000259" key="1">
    <source>
        <dbReference type="Pfam" id="PF04073"/>
    </source>
</evidence>
<proteinExistence type="predicted"/>
<keyword evidence="5" id="KW-1185">Reference proteome</keyword>
<feature type="domain" description="YbaK/aminoacyl-tRNA synthetase-associated" evidence="1">
    <location>
        <begin position="28"/>
        <end position="148"/>
    </location>
</feature>
<evidence type="ECO:0000313" key="5">
    <source>
        <dbReference type="Proteomes" id="UP000515264"/>
    </source>
</evidence>
<dbReference type="Gene3D" id="3.90.960.10">
    <property type="entry name" value="YbaK/aminoacyl-tRNA synthetase-associated domain"/>
    <property type="match status" value="1"/>
</dbReference>
<dbReference type="PANTHER" id="PTHR30411:SF1">
    <property type="entry name" value="CYTOPLASMIC PROTEIN"/>
    <property type="match status" value="1"/>
</dbReference>
<dbReference type="GO" id="GO:0002161">
    <property type="term" value="F:aminoacyl-tRNA deacylase activity"/>
    <property type="evidence" value="ECO:0007669"/>
    <property type="project" value="InterPro"/>
</dbReference>
<evidence type="ECO:0000313" key="4">
    <source>
        <dbReference type="Proteomes" id="UP000184774"/>
    </source>
</evidence>
<protein>
    <submittedName>
        <fullName evidence="3">Cys-tRNA(Pro)/Cys-tRNA(Cys) deacylase YbaK</fullName>
        <ecNumber evidence="3">4.2.-.-</ecNumber>
    </submittedName>
</protein>
<reference evidence="2 5" key="3">
    <citation type="journal article" date="2020" name="J. Nat. Prod.">
        <title>Genomics-Metabolomics Profiling Disclosed Marine Vibrio spartinae 3.6 as a Producer of a New Branched Side Chain Prodigiosin.</title>
        <authorList>
            <person name="Vitale G.A."/>
            <person name="Sciarretta M."/>
            <person name="Palma Esposito F."/>
            <person name="January G.G."/>
            <person name="Giaccio M."/>
            <person name="Bunk B."/>
            <person name="Sproer C."/>
            <person name="Bajerski F."/>
            <person name="Power D."/>
            <person name="Festa C."/>
            <person name="Monti M.C."/>
            <person name="D'Auria M.V."/>
            <person name="de Pascale D."/>
        </authorList>
    </citation>
    <scope>NUCLEOTIDE SEQUENCE [LARGE SCALE GENOMIC DNA]</scope>
    <source>
        <strain evidence="2 5">3.6</strain>
    </source>
</reference>
<evidence type="ECO:0000313" key="2">
    <source>
        <dbReference type="EMBL" id="QMV13276.1"/>
    </source>
</evidence>
<dbReference type="Proteomes" id="UP000184774">
    <property type="component" value="Unassembled WGS sequence"/>
</dbReference>
<gene>
    <name evidence="3" type="primary">ybaK_2</name>
    <name evidence="2" type="synonym">ybaK_1</name>
    <name evidence="3" type="ORF">VSP9026_01844</name>
    <name evidence="2" type="ORF">Vspart_00501</name>
</gene>
<dbReference type="SUPFAM" id="SSF55826">
    <property type="entry name" value="YbaK/ProRS associated domain"/>
    <property type="match status" value="1"/>
</dbReference>
<dbReference type="RefSeq" id="WP_370738672.1">
    <property type="nucleotide sequence ID" value="NZ_AP024907.1"/>
</dbReference>
<name>A0A1N6M463_9VIBR</name>
<dbReference type="EC" id="4.2.-.-" evidence="3"/>
<dbReference type="AlphaFoldDB" id="A0A1N6M463"/>
<organism evidence="3 4">
    <name type="scientific">Vibrio spartinae</name>
    <dbReference type="NCBI Taxonomy" id="1918945"/>
    <lineage>
        <taxon>Bacteria</taxon>
        <taxon>Pseudomonadati</taxon>
        <taxon>Pseudomonadota</taxon>
        <taxon>Gammaproteobacteria</taxon>
        <taxon>Vibrionales</taxon>
        <taxon>Vibrionaceae</taxon>
        <taxon>Vibrio</taxon>
    </lineage>
</organism>
<reference evidence="2" key="2">
    <citation type="submission" date="2019-11" db="EMBL/GenBank/DDBJ databases">
        <authorList>
            <person name="January G."/>
            <person name="Bunk B."/>
        </authorList>
    </citation>
    <scope>NUCLEOTIDE SEQUENCE</scope>
    <source>
        <strain evidence="2">3.6</strain>
    </source>
</reference>
<dbReference type="InterPro" id="IPR007214">
    <property type="entry name" value="YbaK/aa-tRNA-synth-assoc-dom"/>
</dbReference>
<dbReference type="CDD" id="cd04332">
    <property type="entry name" value="YbaK_like"/>
    <property type="match status" value="1"/>
</dbReference>
<accession>A0A1N6M463</accession>
<sequence length="163" mass="18118">MMNPKLDTQVLECLRQQQVPHRLLLQQEAAVTIEAVAILRGIRPAQMVKCVLLRDMSERYALACVPGHLSVDPKKVRSYLGWRRMTCATSEQVLQVTGYPVGAVPPLRLKTNMPILFDPEISQQSEITISSGDLHAGIAMQVKDLLKLVQPAILSIHREPSAC</sequence>
<dbReference type="EMBL" id="FSSB01000011">
    <property type="protein sequence ID" value="SIO94157.1"/>
    <property type="molecule type" value="Genomic_DNA"/>
</dbReference>
<dbReference type="InterPro" id="IPR036754">
    <property type="entry name" value="YbaK/aa-tRNA-synt-asso_dom_sf"/>
</dbReference>
<dbReference type="EMBL" id="CP046268">
    <property type="protein sequence ID" value="QMV13276.1"/>
    <property type="molecule type" value="Genomic_DNA"/>
</dbReference>
<dbReference type="Proteomes" id="UP000515264">
    <property type="component" value="Chromosome 1"/>
</dbReference>
<dbReference type="Pfam" id="PF04073">
    <property type="entry name" value="tRNA_edit"/>
    <property type="match status" value="1"/>
</dbReference>
<keyword evidence="3" id="KW-0456">Lyase</keyword>